<dbReference type="Pfam" id="PF00400">
    <property type="entry name" value="WD40"/>
    <property type="match status" value="3"/>
</dbReference>
<feature type="repeat" description="WD" evidence="3">
    <location>
        <begin position="607"/>
        <end position="648"/>
    </location>
</feature>
<accession>A0A7H1PQS4</accession>
<dbReference type="InterPro" id="IPR001680">
    <property type="entry name" value="WD40_rpt"/>
</dbReference>
<dbReference type="Gene3D" id="2.130.10.10">
    <property type="entry name" value="YVTN repeat-like/Quinoprotein amine dehydrogenase"/>
    <property type="match status" value="2"/>
</dbReference>
<dbReference type="AlphaFoldDB" id="A0A7H1PQS4"/>
<reference evidence="6 7" key="1">
    <citation type="submission" date="2020-04" db="EMBL/GenBank/DDBJ databases">
        <title>Characterization and engineering of Streptomyces griseofuscus DSM40191 as a potential heterologous host for expression of BGCs.</title>
        <authorList>
            <person name="Gren T."/>
            <person name="Whitford C.M."/>
            <person name="Mohite O.S."/>
            <person name="Joergensen T.S."/>
            <person name="Nielsen J.B."/>
            <person name="Lee S.Y."/>
            <person name="Weber T."/>
        </authorList>
    </citation>
    <scope>NUCLEOTIDE SEQUENCE [LARGE SCALE GENOMIC DNA]</scope>
    <source>
        <strain evidence="6 7">DSM 40191</strain>
    </source>
</reference>
<dbReference type="PANTHER" id="PTHR19879:SF9">
    <property type="entry name" value="TRANSCRIPTION INITIATION FACTOR TFIID SUBUNIT 5"/>
    <property type="match status" value="1"/>
</dbReference>
<organism evidence="6 7">
    <name type="scientific">Streptomyces griseofuscus</name>
    <dbReference type="NCBI Taxonomy" id="146922"/>
    <lineage>
        <taxon>Bacteria</taxon>
        <taxon>Bacillati</taxon>
        <taxon>Actinomycetota</taxon>
        <taxon>Actinomycetes</taxon>
        <taxon>Kitasatosporales</taxon>
        <taxon>Streptomycetaceae</taxon>
        <taxon>Streptomyces</taxon>
    </lineage>
</organism>
<keyword evidence="2" id="KW-0677">Repeat</keyword>
<dbReference type="InterPro" id="IPR001387">
    <property type="entry name" value="Cro/C1-type_HTH"/>
</dbReference>
<evidence type="ECO:0000256" key="4">
    <source>
        <dbReference type="SAM" id="MobiDB-lite"/>
    </source>
</evidence>
<dbReference type="InterPro" id="IPR027417">
    <property type="entry name" value="P-loop_NTPase"/>
</dbReference>
<dbReference type="EMBL" id="CP051006">
    <property type="protein sequence ID" value="QNT90404.1"/>
    <property type="molecule type" value="Genomic_DNA"/>
</dbReference>
<dbReference type="CDD" id="cd00200">
    <property type="entry name" value="WD40"/>
    <property type="match status" value="1"/>
</dbReference>
<dbReference type="SMART" id="SM00320">
    <property type="entry name" value="WD40"/>
    <property type="match status" value="6"/>
</dbReference>
<dbReference type="Proteomes" id="UP000516422">
    <property type="component" value="Chromosome"/>
</dbReference>
<dbReference type="PANTHER" id="PTHR19879">
    <property type="entry name" value="TRANSCRIPTION INITIATION FACTOR TFIID"/>
    <property type="match status" value="1"/>
</dbReference>
<dbReference type="PROSITE" id="PS00678">
    <property type="entry name" value="WD_REPEATS_1"/>
    <property type="match status" value="2"/>
</dbReference>
<dbReference type="KEGG" id="sgf:HEP81_00066"/>
<evidence type="ECO:0000313" key="7">
    <source>
        <dbReference type="Proteomes" id="UP000516422"/>
    </source>
</evidence>
<dbReference type="Gene3D" id="3.40.50.300">
    <property type="entry name" value="P-loop containing nucleotide triphosphate hydrolases"/>
    <property type="match status" value="1"/>
</dbReference>
<dbReference type="SUPFAM" id="SSF50978">
    <property type="entry name" value="WD40 repeat-like"/>
    <property type="match status" value="1"/>
</dbReference>
<dbReference type="SMART" id="SM00530">
    <property type="entry name" value="HTH_XRE"/>
    <property type="match status" value="1"/>
</dbReference>
<dbReference type="RefSeq" id="WP_078967776.1">
    <property type="nucleotide sequence ID" value="NZ_CP051006.1"/>
</dbReference>
<feature type="domain" description="HTH cro/C1-type" evidence="5">
    <location>
        <begin position="22"/>
        <end position="78"/>
    </location>
</feature>
<feature type="repeat" description="WD" evidence="3">
    <location>
        <begin position="649"/>
        <end position="690"/>
    </location>
</feature>
<feature type="region of interest" description="Disordered" evidence="4">
    <location>
        <begin position="914"/>
        <end position="972"/>
    </location>
</feature>
<evidence type="ECO:0000256" key="1">
    <source>
        <dbReference type="ARBA" id="ARBA00022574"/>
    </source>
</evidence>
<evidence type="ECO:0000259" key="5">
    <source>
        <dbReference type="SMART" id="SM00530"/>
    </source>
</evidence>
<dbReference type="PROSITE" id="PS50294">
    <property type="entry name" value="WD_REPEATS_REGION"/>
    <property type="match status" value="3"/>
</dbReference>
<dbReference type="InterPro" id="IPR015943">
    <property type="entry name" value="WD40/YVTN_repeat-like_dom_sf"/>
</dbReference>
<feature type="repeat" description="WD" evidence="3">
    <location>
        <begin position="883"/>
        <end position="915"/>
    </location>
</feature>
<evidence type="ECO:0000256" key="2">
    <source>
        <dbReference type="ARBA" id="ARBA00022737"/>
    </source>
</evidence>
<dbReference type="InterPro" id="IPR019775">
    <property type="entry name" value="WD40_repeat_CS"/>
</dbReference>
<gene>
    <name evidence="6" type="ORF">HEP81_00066</name>
</gene>
<evidence type="ECO:0000313" key="6">
    <source>
        <dbReference type="EMBL" id="QNT90404.1"/>
    </source>
</evidence>
<dbReference type="PRINTS" id="PR00320">
    <property type="entry name" value="GPROTEINBRPT"/>
</dbReference>
<sequence length="972" mass="101221">MAGRPERPLDAGEGPLQRLACELRTLRGEAGSPTYRRMAALTGAGASTLSQAAAGERLPTLATVLAYVRACGGDVCEWERRWRLAAREIAAKPRADQDGAEPPYRGLRRFEPGDADLFFGRTGLTAQLAATVGRQRLVAVVGASGSGKSSLLRAGLVPALRAPDAPGGRPAAVRILTPGPRPASHARAFEPAAGEGNTVVLVDQFEELFTLGADPGERGAFLGLLLAACAPGSRLRAVIAVRADFFGRCAEHAGLAHALREATVLVGPMSPAELREAVVGPAAAAGLVVERELTAEVVGEAADQPGSLPLLSHALLETWRRRRGRTLTLETYRAAGGIHRAIARSAEEAYSSLTPAEAAAAREILLRMVTPGEGTPDTRRPTDRVELGAATPEAGHVLEVLARARLITPDDEGADLAHEALITAWPRYRSWIDDNRERLRAHRRLTEAARAWHDLGQDPGALYRGTRLAAAEEVFTGPGRPTGLTALEKSFLDAALAQRDQEARTAARTAGRLRALTATLAVLLVLATTAGLIAWQQSRDSERRRQAADAARRTALSRQLAAQSAGLLSTDPDLASLLAVRAYRTHPTAEAAASLYAAASSPLEQRLSGHTAWVGSLAFSPDGHTLATASDDGTVRLWDTATGRSLTTLARLTGAVASVVFGPDGRSVATGGADRTARLWDLATGRAVRTWHTGDTRTGSGLDRHEESVAPVAFTDGGHTLATGQADGTVLLRDTATGRTRSSFAALRGGSAASGGGPVASGGVQLVFSADGRTAAALDQQAGTLRLWDVPGRRLLGVSGGYGDGAAAVALSRDGRLLAVGDTAGTVRLRDTATGHPHAAAAPDPGAAVSAVAISTDRRTLAIARDDRTVSVVDTATGRRTVLPGRTNLVVSAAFSPDGRTLATGAEDGTVRLWKRPRPGPGSRWATPTPPAHRCSARTDACWPPAPRTAPYGCGTPPPAGCAPPRPASDTP</sequence>
<protein>
    <submittedName>
        <fullName evidence="6">WD domain, G-beta repeat</fullName>
    </submittedName>
</protein>
<dbReference type="PROSITE" id="PS50082">
    <property type="entry name" value="WD_REPEATS_2"/>
    <property type="match status" value="4"/>
</dbReference>
<dbReference type="InterPro" id="IPR020472">
    <property type="entry name" value="WD40_PAC1"/>
</dbReference>
<dbReference type="GeneID" id="91459744"/>
<proteinExistence type="predicted"/>
<dbReference type="SUPFAM" id="SSF52540">
    <property type="entry name" value="P-loop containing nucleoside triphosphate hydrolases"/>
    <property type="match status" value="1"/>
</dbReference>
<dbReference type="InterPro" id="IPR036322">
    <property type="entry name" value="WD40_repeat_dom_sf"/>
</dbReference>
<feature type="repeat" description="WD" evidence="3">
    <location>
        <begin position="702"/>
        <end position="743"/>
    </location>
</feature>
<evidence type="ECO:0000256" key="3">
    <source>
        <dbReference type="PROSITE-ProRule" id="PRU00221"/>
    </source>
</evidence>
<dbReference type="InterPro" id="IPR049052">
    <property type="entry name" value="nSTAND1"/>
</dbReference>
<keyword evidence="1 3" id="KW-0853">WD repeat</keyword>
<feature type="compositionally biased region" description="Pro residues" evidence="4">
    <location>
        <begin position="956"/>
        <end position="972"/>
    </location>
</feature>
<name>A0A7H1PQS4_9ACTN</name>
<dbReference type="Pfam" id="PF20703">
    <property type="entry name" value="nSTAND1"/>
    <property type="match status" value="1"/>
</dbReference>